<dbReference type="FunFam" id="3.40.50.300:FF:000589">
    <property type="entry name" value="ABC transporter, ATP-binding subunit"/>
    <property type="match status" value="1"/>
</dbReference>
<proteinExistence type="inferred from homology"/>
<keyword evidence="6" id="KW-0547">Nucleotide-binding</keyword>
<evidence type="ECO:0000259" key="10">
    <source>
        <dbReference type="PROSITE" id="PS50893"/>
    </source>
</evidence>
<dbReference type="InterPro" id="IPR003439">
    <property type="entry name" value="ABC_transporter-like_ATP-bd"/>
</dbReference>
<sequence>METGVIKQMTQAILEVRNLHKHYPGVNAVNGIDFAVRPGICFGLLGPNGAGKTTTIEMLEGIIKPTSGEIRYKGELQGARFRQEAGIQFQSTALQDFLTVRENLKFFSSLYPHSLPLDELVAICRLEDYLDRDASKLSGGQRQRMLLALALVNDPDVVFLDEPTTGLDPQARLNFWELVNNIKARHKTVLLTTHYMEEAYNLCDEIVIMDHGKIIAHGSPDTLLATHFQDVVIELPERDFPEAAKIIPHRYLDKVTGTVEIITQDVNATLALLIQHGASLAGLQVRPRTLEDLFLALTGKELRA</sequence>
<keyword evidence="4" id="KW-0536">Nodulation</keyword>
<evidence type="ECO:0000256" key="3">
    <source>
        <dbReference type="ARBA" id="ARBA00022448"/>
    </source>
</evidence>
<gene>
    <name evidence="11" type="ORF">RCG00_05885</name>
</gene>
<evidence type="ECO:0000256" key="2">
    <source>
        <dbReference type="ARBA" id="ARBA00005417"/>
    </source>
</evidence>
<keyword evidence="5" id="KW-1003">Cell membrane</keyword>
<name>A0AA51MP21_9GAMM</name>
<dbReference type="InterPro" id="IPR003593">
    <property type="entry name" value="AAA+_ATPase"/>
</dbReference>
<keyword evidence="8" id="KW-1278">Translocase</keyword>
<dbReference type="InterPro" id="IPR050763">
    <property type="entry name" value="ABC_transporter_ATP-binding"/>
</dbReference>
<dbReference type="Pfam" id="PF00005">
    <property type="entry name" value="ABC_tran"/>
    <property type="match status" value="1"/>
</dbReference>
<accession>A0AA51MP21</accession>
<keyword evidence="3" id="KW-0813">Transport</keyword>
<feature type="domain" description="ABC transporter" evidence="10">
    <location>
        <begin position="14"/>
        <end position="236"/>
    </location>
</feature>
<dbReference type="GO" id="GO:0005886">
    <property type="term" value="C:plasma membrane"/>
    <property type="evidence" value="ECO:0007669"/>
    <property type="project" value="UniProtKB-SubCell"/>
</dbReference>
<keyword evidence="7 11" id="KW-0067">ATP-binding</keyword>
<dbReference type="InterPro" id="IPR027417">
    <property type="entry name" value="P-loop_NTPase"/>
</dbReference>
<dbReference type="GO" id="GO:0005524">
    <property type="term" value="F:ATP binding"/>
    <property type="evidence" value="ECO:0007669"/>
    <property type="project" value="UniProtKB-KW"/>
</dbReference>
<evidence type="ECO:0000256" key="5">
    <source>
        <dbReference type="ARBA" id="ARBA00022475"/>
    </source>
</evidence>
<dbReference type="PROSITE" id="PS50893">
    <property type="entry name" value="ABC_TRANSPORTER_2"/>
    <property type="match status" value="1"/>
</dbReference>
<protein>
    <submittedName>
        <fullName evidence="11">ABC transporter ATP-binding protein</fullName>
    </submittedName>
</protein>
<evidence type="ECO:0000256" key="4">
    <source>
        <dbReference type="ARBA" id="ARBA00022458"/>
    </source>
</evidence>
<dbReference type="PANTHER" id="PTHR42711:SF5">
    <property type="entry name" value="ABC TRANSPORTER ATP-BINDING PROTEIN NATA"/>
    <property type="match status" value="1"/>
</dbReference>
<keyword evidence="9" id="KW-0472">Membrane</keyword>
<dbReference type="GO" id="GO:0016887">
    <property type="term" value="F:ATP hydrolysis activity"/>
    <property type="evidence" value="ECO:0007669"/>
    <property type="project" value="InterPro"/>
</dbReference>
<dbReference type="InterPro" id="IPR017871">
    <property type="entry name" value="ABC_transporter-like_CS"/>
</dbReference>
<dbReference type="Gene3D" id="3.40.50.300">
    <property type="entry name" value="P-loop containing nucleotide triphosphate hydrolases"/>
    <property type="match status" value="1"/>
</dbReference>
<comment type="subcellular location">
    <subcellularLocation>
        <location evidence="1">Cell membrane</location>
    </subcellularLocation>
</comment>
<evidence type="ECO:0000256" key="9">
    <source>
        <dbReference type="ARBA" id="ARBA00023136"/>
    </source>
</evidence>
<evidence type="ECO:0000256" key="1">
    <source>
        <dbReference type="ARBA" id="ARBA00004236"/>
    </source>
</evidence>
<dbReference type="RefSeq" id="WP_308872229.1">
    <property type="nucleotide sequence ID" value="NZ_CP133217.1"/>
</dbReference>
<evidence type="ECO:0000256" key="6">
    <source>
        <dbReference type="ARBA" id="ARBA00022741"/>
    </source>
</evidence>
<dbReference type="PROSITE" id="PS00211">
    <property type="entry name" value="ABC_TRANSPORTER_1"/>
    <property type="match status" value="1"/>
</dbReference>
<dbReference type="PANTHER" id="PTHR42711">
    <property type="entry name" value="ABC TRANSPORTER ATP-BINDING PROTEIN"/>
    <property type="match status" value="1"/>
</dbReference>
<evidence type="ECO:0000256" key="8">
    <source>
        <dbReference type="ARBA" id="ARBA00022967"/>
    </source>
</evidence>
<dbReference type="AlphaFoldDB" id="A0AA51MP21"/>
<comment type="similarity">
    <text evidence="2">Belongs to the ABC transporter superfamily.</text>
</comment>
<reference evidence="11" key="1">
    <citation type="submission" date="2023-08" db="EMBL/GenBank/DDBJ databases">
        <title>New molecular markers tilS and rpoB for phylogenetic and monitoring studies of the genus Thiothrix biodiversity.</title>
        <authorList>
            <person name="Ravin N.V."/>
            <person name="Smolyakov D."/>
            <person name="Markov N.D."/>
            <person name="Beletsky A.V."/>
            <person name="Mardanov A.V."/>
            <person name="Rudenko T.S."/>
            <person name="Grabovich M.Y."/>
        </authorList>
    </citation>
    <scope>NUCLEOTIDE SEQUENCE</scope>
    <source>
        <strain evidence="11">DNT52</strain>
    </source>
</reference>
<dbReference type="CDD" id="cd03230">
    <property type="entry name" value="ABC_DR_subfamily_A"/>
    <property type="match status" value="1"/>
</dbReference>
<organism evidence="11">
    <name type="scientific">Thiothrix subterranea</name>
    <dbReference type="NCBI Taxonomy" id="2735563"/>
    <lineage>
        <taxon>Bacteria</taxon>
        <taxon>Pseudomonadati</taxon>
        <taxon>Pseudomonadota</taxon>
        <taxon>Gammaproteobacteria</taxon>
        <taxon>Thiotrichales</taxon>
        <taxon>Thiotrichaceae</taxon>
        <taxon>Thiothrix</taxon>
    </lineage>
</organism>
<dbReference type="SUPFAM" id="SSF52540">
    <property type="entry name" value="P-loop containing nucleoside triphosphate hydrolases"/>
    <property type="match status" value="1"/>
</dbReference>
<evidence type="ECO:0000313" key="11">
    <source>
        <dbReference type="EMBL" id="WML87897.1"/>
    </source>
</evidence>
<evidence type="ECO:0000256" key="7">
    <source>
        <dbReference type="ARBA" id="ARBA00022840"/>
    </source>
</evidence>
<dbReference type="Proteomes" id="UP001229862">
    <property type="component" value="Chromosome"/>
</dbReference>
<dbReference type="SMART" id="SM00382">
    <property type="entry name" value="AAA"/>
    <property type="match status" value="1"/>
</dbReference>
<dbReference type="EMBL" id="CP133217">
    <property type="protein sequence ID" value="WML87897.1"/>
    <property type="molecule type" value="Genomic_DNA"/>
</dbReference>